<dbReference type="EMBL" id="CAADFN010000009">
    <property type="protein sequence ID" value="VFK14598.1"/>
    <property type="molecule type" value="Genomic_DNA"/>
</dbReference>
<dbReference type="Gene3D" id="3.30.1580.10">
    <property type="entry name" value="Head-to-tail joining protein W"/>
    <property type="match status" value="1"/>
</dbReference>
<organism evidence="1">
    <name type="scientific">Candidatus Kentrum sp. LFY</name>
    <dbReference type="NCBI Taxonomy" id="2126342"/>
    <lineage>
        <taxon>Bacteria</taxon>
        <taxon>Pseudomonadati</taxon>
        <taxon>Pseudomonadota</taxon>
        <taxon>Gammaproteobacteria</taxon>
        <taxon>Candidatus Kentrum</taxon>
    </lineage>
</organism>
<protein>
    <submittedName>
        <fullName evidence="1">GpW protein</fullName>
    </submittedName>
</protein>
<sequence length="73" mass="8135">MTDCETRLSQAKAALHELMTGAQTVEAEVEGQRVKYTPASKRGLQNYIRQLETECGRVRWTPTLGQDLGGNKL</sequence>
<dbReference type="InterPro" id="IPR036626">
    <property type="entry name" value="GpW_sf"/>
</dbReference>
<proteinExistence type="predicted"/>
<dbReference type="InterPro" id="IPR004174">
    <property type="entry name" value="GpW"/>
</dbReference>
<accession>A0A450WC81</accession>
<dbReference type="GO" id="GO:0019058">
    <property type="term" value="P:viral life cycle"/>
    <property type="evidence" value="ECO:0007669"/>
    <property type="project" value="InterPro"/>
</dbReference>
<gene>
    <name evidence="1" type="ORF">BECKLFY1418C_GA0070996_100953</name>
</gene>
<dbReference type="AlphaFoldDB" id="A0A450WC81"/>
<evidence type="ECO:0000313" key="1">
    <source>
        <dbReference type="EMBL" id="VFK14598.1"/>
    </source>
</evidence>
<dbReference type="SUPFAM" id="SSF64210">
    <property type="entry name" value="Head-to-tail joining protein W, gpW"/>
    <property type="match status" value="1"/>
</dbReference>
<dbReference type="Pfam" id="PF02831">
    <property type="entry name" value="gpW"/>
    <property type="match status" value="1"/>
</dbReference>
<reference evidence="1" key="1">
    <citation type="submission" date="2019-02" db="EMBL/GenBank/DDBJ databases">
        <authorList>
            <person name="Gruber-Vodicka R. H."/>
            <person name="Seah K. B. B."/>
        </authorList>
    </citation>
    <scope>NUCLEOTIDE SEQUENCE</scope>
    <source>
        <strain evidence="1">BECK_BY7</strain>
    </source>
</reference>
<name>A0A450WC81_9GAMM</name>